<feature type="compositionally biased region" description="Basic and acidic residues" evidence="1">
    <location>
        <begin position="1"/>
        <end position="13"/>
    </location>
</feature>
<dbReference type="AlphaFoldDB" id="A0A803P9D7"/>
<keyword evidence="3" id="KW-1185">Reference proteome</keyword>
<protein>
    <submittedName>
        <fullName evidence="2">Uncharacterized protein</fullName>
    </submittedName>
</protein>
<feature type="compositionally biased region" description="Basic and acidic residues" evidence="1">
    <location>
        <begin position="121"/>
        <end position="133"/>
    </location>
</feature>
<dbReference type="Gramene" id="evm.model.03.527">
    <property type="protein sequence ID" value="cds.evm.model.03.527"/>
    <property type="gene ID" value="evm.TU.03.527"/>
</dbReference>
<organism evidence="2 3">
    <name type="scientific">Cannabis sativa</name>
    <name type="common">Hemp</name>
    <name type="synonym">Marijuana</name>
    <dbReference type="NCBI Taxonomy" id="3483"/>
    <lineage>
        <taxon>Eukaryota</taxon>
        <taxon>Viridiplantae</taxon>
        <taxon>Streptophyta</taxon>
        <taxon>Embryophyta</taxon>
        <taxon>Tracheophyta</taxon>
        <taxon>Spermatophyta</taxon>
        <taxon>Magnoliopsida</taxon>
        <taxon>eudicotyledons</taxon>
        <taxon>Gunneridae</taxon>
        <taxon>Pentapetalae</taxon>
        <taxon>rosids</taxon>
        <taxon>fabids</taxon>
        <taxon>Rosales</taxon>
        <taxon>Cannabaceae</taxon>
        <taxon>Cannabis</taxon>
    </lineage>
</organism>
<proteinExistence type="predicted"/>
<feature type="compositionally biased region" description="Acidic residues" evidence="1">
    <location>
        <begin position="14"/>
        <end position="33"/>
    </location>
</feature>
<dbReference type="EMBL" id="UZAU01000261">
    <property type="status" value="NOT_ANNOTATED_CDS"/>
    <property type="molecule type" value="Genomic_DNA"/>
</dbReference>
<reference evidence="2" key="2">
    <citation type="submission" date="2021-03" db="UniProtKB">
        <authorList>
            <consortium name="EnsemblPlants"/>
        </authorList>
    </citation>
    <scope>IDENTIFICATION</scope>
</reference>
<dbReference type="EnsemblPlants" id="evm.model.03.527">
    <property type="protein sequence ID" value="cds.evm.model.03.527"/>
    <property type="gene ID" value="evm.TU.03.527"/>
</dbReference>
<accession>A0A803P9D7</accession>
<evidence type="ECO:0000256" key="1">
    <source>
        <dbReference type="SAM" id="MobiDB-lite"/>
    </source>
</evidence>
<feature type="region of interest" description="Disordered" evidence="1">
    <location>
        <begin position="67"/>
        <end position="135"/>
    </location>
</feature>
<reference evidence="2" key="1">
    <citation type="submission" date="2018-11" db="EMBL/GenBank/DDBJ databases">
        <authorList>
            <person name="Grassa J C."/>
        </authorList>
    </citation>
    <scope>NUCLEOTIDE SEQUENCE [LARGE SCALE GENOMIC DNA]</scope>
</reference>
<evidence type="ECO:0000313" key="2">
    <source>
        <dbReference type="EnsemblPlants" id="cds.evm.model.03.527"/>
    </source>
</evidence>
<feature type="region of interest" description="Disordered" evidence="1">
    <location>
        <begin position="1"/>
        <end position="45"/>
    </location>
</feature>
<dbReference type="Proteomes" id="UP000596661">
    <property type="component" value="Chromosome 3"/>
</dbReference>
<name>A0A803P9D7_CANSA</name>
<sequence length="158" mass="18075">MLRGEDAENLHDGIDDDQNPEVREEEVDDDDYVIDGYYKDESGDNPLVEVMAEECALWKIKIETSNPHKDRVSQPSKTYKATGTFKPGCPSAPRGKTMLKGQCMRVPRPRVQKNHPSDTINQDRKKTNGHSEDSCSTVTTTKWVFSFPFFNPFYKKRS</sequence>
<evidence type="ECO:0000313" key="3">
    <source>
        <dbReference type="Proteomes" id="UP000596661"/>
    </source>
</evidence>